<keyword evidence="4 9" id="KW-0808">Transferase</keyword>
<evidence type="ECO:0000313" key="9">
    <source>
        <dbReference type="EMBL" id="SDZ05749.1"/>
    </source>
</evidence>
<name>A0A1H3PZB4_9FIRM</name>
<gene>
    <name evidence="9" type="ORF">SAMN05660462_01678</name>
</gene>
<evidence type="ECO:0000256" key="3">
    <source>
        <dbReference type="ARBA" id="ARBA00022428"/>
    </source>
</evidence>
<dbReference type="Proteomes" id="UP000198625">
    <property type="component" value="Unassembled WGS sequence"/>
</dbReference>
<evidence type="ECO:0000256" key="8">
    <source>
        <dbReference type="SAM" id="Phobius"/>
    </source>
</evidence>
<dbReference type="PIRSF" id="PIRSF005355">
    <property type="entry name" value="UBIAD1"/>
    <property type="match status" value="1"/>
</dbReference>
<dbReference type="AlphaFoldDB" id="A0A1H3PZB4"/>
<feature type="transmembrane region" description="Helical" evidence="8">
    <location>
        <begin position="293"/>
        <end position="314"/>
    </location>
</feature>
<evidence type="ECO:0000256" key="5">
    <source>
        <dbReference type="ARBA" id="ARBA00022692"/>
    </source>
</evidence>
<dbReference type="InterPro" id="IPR026046">
    <property type="entry name" value="UBIAD1"/>
</dbReference>
<proteinExistence type="predicted"/>
<dbReference type="UniPathway" id="UPA00079"/>
<dbReference type="PANTHER" id="PTHR13929">
    <property type="entry name" value="1,4-DIHYDROXY-2-NAPHTHOATE OCTAPRENYLTRANSFERASE"/>
    <property type="match status" value="1"/>
</dbReference>
<evidence type="ECO:0000313" key="10">
    <source>
        <dbReference type="Proteomes" id="UP000198625"/>
    </source>
</evidence>
<keyword evidence="10" id="KW-1185">Reference proteome</keyword>
<dbReference type="GO" id="GO:0009234">
    <property type="term" value="P:menaquinone biosynthetic process"/>
    <property type="evidence" value="ECO:0007669"/>
    <property type="project" value="UniProtKB-UniPathway"/>
</dbReference>
<sequence length="318" mass="35971">MTISSFLKLVEIQTKVASMIPFFLGTAYTLYRFESFNFKNFSIMFISLLCVDMGTTAINNYVDYRKAIKKHGYNYETHNAIVKYNLKESIVIATIGVLFLAAIVFGVLLYLNTNFIILLLGIVSFIASVLYSYGPIPISRLPLGEIFSGIFMGFIIVFISIYIHVFDKNIIFYSYSNEVLNFGINVKEIIYIFLLCVPPIVGIGNIMLANNICDMEDDIENKRYTLPIFIGKEKALKLFKALYCIAYLDIILLLILRIVPSITAISLLTLILVNKNIKRFAHLQTKKDTFILAVKNFVLLNIVQVITIGIGAVIKNIS</sequence>
<feature type="transmembrane region" description="Helical" evidence="8">
    <location>
        <begin position="90"/>
        <end position="109"/>
    </location>
</feature>
<feature type="transmembrane region" description="Helical" evidence="8">
    <location>
        <begin position="43"/>
        <end position="62"/>
    </location>
</feature>
<dbReference type="Pfam" id="PF01040">
    <property type="entry name" value="UbiA"/>
    <property type="match status" value="1"/>
</dbReference>
<dbReference type="STRING" id="415015.SAMN05660462_01678"/>
<dbReference type="CDD" id="cd13962">
    <property type="entry name" value="PT_UbiA_UBIAD1"/>
    <property type="match status" value="1"/>
</dbReference>
<evidence type="ECO:0000256" key="2">
    <source>
        <dbReference type="ARBA" id="ARBA00004863"/>
    </source>
</evidence>
<dbReference type="OrthoDB" id="9767568at2"/>
<feature type="transmembrane region" description="Helical" evidence="8">
    <location>
        <begin position="242"/>
        <end position="273"/>
    </location>
</feature>
<comment type="subcellular location">
    <subcellularLocation>
        <location evidence="1">Membrane</location>
        <topology evidence="1">Multi-pass membrane protein</topology>
    </subcellularLocation>
</comment>
<reference evidence="9 10" key="1">
    <citation type="submission" date="2016-10" db="EMBL/GenBank/DDBJ databases">
        <authorList>
            <person name="de Groot N.N."/>
        </authorList>
    </citation>
    <scope>NUCLEOTIDE SEQUENCE [LARGE SCALE GENOMIC DNA]</scope>
    <source>
        <strain evidence="9 10">DSM 21650</strain>
    </source>
</reference>
<dbReference type="InterPro" id="IPR044878">
    <property type="entry name" value="UbiA_sf"/>
</dbReference>
<dbReference type="GO" id="GO:0004659">
    <property type="term" value="F:prenyltransferase activity"/>
    <property type="evidence" value="ECO:0007669"/>
    <property type="project" value="InterPro"/>
</dbReference>
<feature type="transmembrane region" description="Helical" evidence="8">
    <location>
        <begin position="189"/>
        <end position="213"/>
    </location>
</feature>
<dbReference type="PANTHER" id="PTHR13929:SF0">
    <property type="entry name" value="UBIA PRENYLTRANSFERASE DOMAIN-CONTAINING PROTEIN 1"/>
    <property type="match status" value="1"/>
</dbReference>
<evidence type="ECO:0000256" key="6">
    <source>
        <dbReference type="ARBA" id="ARBA00022989"/>
    </source>
</evidence>
<dbReference type="NCBIfam" id="NF004752">
    <property type="entry name" value="PRK06080.1-4"/>
    <property type="match status" value="1"/>
</dbReference>
<keyword evidence="5 8" id="KW-0812">Transmembrane</keyword>
<comment type="pathway">
    <text evidence="2">Quinol/quinone metabolism; menaquinone biosynthesis.</text>
</comment>
<dbReference type="GO" id="GO:0042371">
    <property type="term" value="P:vitamin K biosynthetic process"/>
    <property type="evidence" value="ECO:0007669"/>
    <property type="project" value="TreeGrafter"/>
</dbReference>
<dbReference type="RefSeq" id="WP_091729809.1">
    <property type="nucleotide sequence ID" value="NZ_FNQE01000017.1"/>
</dbReference>
<dbReference type="InterPro" id="IPR000537">
    <property type="entry name" value="UbiA_prenyltransferase"/>
</dbReference>
<evidence type="ECO:0000256" key="4">
    <source>
        <dbReference type="ARBA" id="ARBA00022679"/>
    </source>
</evidence>
<organism evidence="9 10">
    <name type="scientific">Proteiniborus ethanoligenes</name>
    <dbReference type="NCBI Taxonomy" id="415015"/>
    <lineage>
        <taxon>Bacteria</taxon>
        <taxon>Bacillati</taxon>
        <taxon>Bacillota</taxon>
        <taxon>Clostridia</taxon>
        <taxon>Eubacteriales</taxon>
        <taxon>Proteiniborus</taxon>
    </lineage>
</organism>
<dbReference type="EMBL" id="FNQE01000017">
    <property type="protein sequence ID" value="SDZ05749.1"/>
    <property type="molecule type" value="Genomic_DNA"/>
</dbReference>
<protein>
    <submittedName>
        <fullName evidence="9">1,4-dihydroxy-2-naphthoate octaprenyltransferase</fullName>
    </submittedName>
</protein>
<dbReference type="Gene3D" id="1.10.357.140">
    <property type="entry name" value="UbiA prenyltransferase"/>
    <property type="match status" value="1"/>
</dbReference>
<feature type="transmembrane region" description="Helical" evidence="8">
    <location>
        <begin position="115"/>
        <end position="134"/>
    </location>
</feature>
<evidence type="ECO:0000256" key="1">
    <source>
        <dbReference type="ARBA" id="ARBA00004141"/>
    </source>
</evidence>
<accession>A0A1H3PZB4</accession>
<feature type="transmembrane region" description="Helical" evidence="8">
    <location>
        <begin position="146"/>
        <end position="165"/>
    </location>
</feature>
<keyword evidence="3" id="KW-0474">Menaquinone biosynthesis</keyword>
<keyword evidence="6 8" id="KW-1133">Transmembrane helix</keyword>
<dbReference type="GO" id="GO:0016020">
    <property type="term" value="C:membrane"/>
    <property type="evidence" value="ECO:0007669"/>
    <property type="project" value="UniProtKB-SubCell"/>
</dbReference>
<keyword evidence="7 8" id="KW-0472">Membrane</keyword>
<evidence type="ECO:0000256" key="7">
    <source>
        <dbReference type="ARBA" id="ARBA00023136"/>
    </source>
</evidence>